<evidence type="ECO:0000256" key="6">
    <source>
        <dbReference type="SAM" id="MobiDB-lite"/>
    </source>
</evidence>
<comment type="subcellular location">
    <subcellularLocation>
        <location evidence="1">Membrane</location>
        <topology evidence="1">Multi-pass membrane protein</topology>
    </subcellularLocation>
</comment>
<keyword evidence="5 7" id="KW-0472">Membrane</keyword>
<dbReference type="Gene3D" id="1.20.1250.20">
    <property type="entry name" value="MFS general substrate transporter like domains"/>
    <property type="match status" value="1"/>
</dbReference>
<reference evidence="8 9" key="1">
    <citation type="submission" date="2016-06" db="EMBL/GenBank/DDBJ databases">
        <authorList>
            <person name="Kjaerup R.B."/>
            <person name="Dalgaard T.S."/>
            <person name="Juul-Madsen H.R."/>
        </authorList>
    </citation>
    <scope>NUCLEOTIDE SEQUENCE [LARGE SCALE GENOMIC DNA]</scope>
    <source>
        <strain evidence="8 9">Pb300</strain>
    </source>
</reference>
<organism evidence="8 9">
    <name type="scientific">Paracoccidioides brasiliensis</name>
    <dbReference type="NCBI Taxonomy" id="121759"/>
    <lineage>
        <taxon>Eukaryota</taxon>
        <taxon>Fungi</taxon>
        <taxon>Dikarya</taxon>
        <taxon>Ascomycota</taxon>
        <taxon>Pezizomycotina</taxon>
        <taxon>Eurotiomycetes</taxon>
        <taxon>Eurotiomycetidae</taxon>
        <taxon>Onygenales</taxon>
        <taxon>Ajellomycetaceae</taxon>
        <taxon>Paracoccidioides</taxon>
    </lineage>
</organism>
<dbReference type="PANTHER" id="PTHR43791">
    <property type="entry name" value="PERMEASE-RELATED"/>
    <property type="match status" value="1"/>
</dbReference>
<dbReference type="VEuPathDB" id="FungiDB:PADG_07093"/>
<sequence>MTLSCRVPQTAPPAPPPAPPPLLGRDHSLTLRLENLLSHRHAWRKNLVDECQYSREEIWRDFCFPRDDCPEDVVSENDAMMLERWGARVQEPWNPPNYSEVSAGLARRNRISQSPKALRGASPSRIGFAYGAEHTHTSSNTSPNTTDGPSFSGSVREFVMQIPSYLYKKVPCYQPESQRPNWSLGAEPLWFPGFRSLWGSPTPLVIPKIEGLMDDLNMSRTQYNIALAIFFVPYILFEVSSNILLAKFSRPSIYIEMLTLGWGICHDSHIFADTYCFWAAVRYRRLLHPLLQSQLKSRITSVSATPPWSLACIGFYPILPATDAWTLNNLAGEGKRSIVIAFMISLGDCGGIPRLVHLSTLRRKSRNTRPAFALYGDEQTEEEMHAKYTDEQLQTMGNRSPLFKYIL</sequence>
<evidence type="ECO:0000256" key="5">
    <source>
        <dbReference type="ARBA" id="ARBA00023136"/>
    </source>
</evidence>
<dbReference type="InterPro" id="IPR036259">
    <property type="entry name" value="MFS_trans_sf"/>
</dbReference>
<dbReference type="GO" id="GO:0016020">
    <property type="term" value="C:membrane"/>
    <property type="evidence" value="ECO:0007669"/>
    <property type="project" value="UniProtKB-SubCell"/>
</dbReference>
<gene>
    <name evidence="8" type="ORF">ACO22_03583</name>
</gene>
<evidence type="ECO:0000256" key="3">
    <source>
        <dbReference type="ARBA" id="ARBA00022692"/>
    </source>
</evidence>
<accession>A0A1D2JFH2</accession>
<proteinExistence type="predicted"/>
<dbReference type="EMBL" id="LZYO01000125">
    <property type="protein sequence ID" value="ODH30372.1"/>
    <property type="molecule type" value="Genomic_DNA"/>
</dbReference>
<evidence type="ECO:0000256" key="1">
    <source>
        <dbReference type="ARBA" id="ARBA00004141"/>
    </source>
</evidence>
<dbReference type="VEuPathDB" id="FungiDB:PABG_05182"/>
<comment type="caution">
    <text evidence="8">The sequence shown here is derived from an EMBL/GenBank/DDBJ whole genome shotgun (WGS) entry which is preliminary data.</text>
</comment>
<keyword evidence="4 7" id="KW-1133">Transmembrane helix</keyword>
<name>A0A1D2JFH2_PARBR</name>
<evidence type="ECO:0000313" key="8">
    <source>
        <dbReference type="EMBL" id="ODH30372.1"/>
    </source>
</evidence>
<dbReference type="PANTHER" id="PTHR43791:SF54">
    <property type="entry name" value="MAJOR FACILITATOR SUPERFAMILY (MFS) PROFILE DOMAIN-CONTAINING PROTEIN-RELATED"/>
    <property type="match status" value="1"/>
</dbReference>
<feature type="transmembrane region" description="Helical" evidence="7">
    <location>
        <begin position="223"/>
        <end position="245"/>
    </location>
</feature>
<feature type="region of interest" description="Disordered" evidence="6">
    <location>
        <begin position="1"/>
        <end position="24"/>
    </location>
</feature>
<evidence type="ECO:0000256" key="7">
    <source>
        <dbReference type="SAM" id="Phobius"/>
    </source>
</evidence>
<evidence type="ECO:0000256" key="4">
    <source>
        <dbReference type="ARBA" id="ARBA00022989"/>
    </source>
</evidence>
<dbReference type="GO" id="GO:0022857">
    <property type="term" value="F:transmembrane transporter activity"/>
    <property type="evidence" value="ECO:0007669"/>
    <property type="project" value="TreeGrafter"/>
</dbReference>
<keyword evidence="3 7" id="KW-0812">Transmembrane</keyword>
<dbReference type="Proteomes" id="UP000242814">
    <property type="component" value="Unassembled WGS sequence"/>
</dbReference>
<evidence type="ECO:0000256" key="2">
    <source>
        <dbReference type="ARBA" id="ARBA00022448"/>
    </source>
</evidence>
<feature type="compositionally biased region" description="Pro residues" evidence="6">
    <location>
        <begin position="10"/>
        <end position="22"/>
    </location>
</feature>
<protein>
    <submittedName>
        <fullName evidence="8">Uncharacterized protein</fullName>
    </submittedName>
</protein>
<evidence type="ECO:0000313" key="9">
    <source>
        <dbReference type="Proteomes" id="UP000242814"/>
    </source>
</evidence>
<keyword evidence="2" id="KW-0813">Transport</keyword>
<dbReference type="AlphaFoldDB" id="A0A1D2JFH2"/>